<dbReference type="InterPro" id="IPR011900">
    <property type="entry name" value="GRX_bact"/>
</dbReference>
<gene>
    <name evidence="9" type="ORF">SNEC2469_LOCUS6548</name>
</gene>
<dbReference type="NCBIfam" id="TIGR02181">
    <property type="entry name" value="GRX_bact"/>
    <property type="match status" value="1"/>
</dbReference>
<keyword evidence="6" id="KW-0676">Redox-active center</keyword>
<feature type="region of interest" description="Disordered" evidence="7">
    <location>
        <begin position="887"/>
        <end position="940"/>
    </location>
</feature>
<keyword evidence="4" id="KW-0249">Electron transport</keyword>
<feature type="compositionally biased region" description="Gly residues" evidence="7">
    <location>
        <begin position="930"/>
        <end position="939"/>
    </location>
</feature>
<dbReference type="InterPro" id="IPR036249">
    <property type="entry name" value="Thioredoxin-like_sf"/>
</dbReference>
<evidence type="ECO:0000313" key="9">
    <source>
        <dbReference type="EMBL" id="CAE7272328.1"/>
    </source>
</evidence>
<dbReference type="PANTHER" id="PTHR23088:SF27">
    <property type="entry name" value="DEAMINATED GLUTATHIONE AMIDASE"/>
    <property type="match status" value="1"/>
</dbReference>
<evidence type="ECO:0000256" key="5">
    <source>
        <dbReference type="ARBA" id="ARBA00023157"/>
    </source>
</evidence>
<dbReference type="InterPro" id="IPR000836">
    <property type="entry name" value="PRTase_dom"/>
</dbReference>
<organism evidence="9 10">
    <name type="scientific">Symbiodinium necroappetens</name>
    <dbReference type="NCBI Taxonomy" id="1628268"/>
    <lineage>
        <taxon>Eukaryota</taxon>
        <taxon>Sar</taxon>
        <taxon>Alveolata</taxon>
        <taxon>Dinophyceae</taxon>
        <taxon>Suessiales</taxon>
        <taxon>Symbiodiniaceae</taxon>
        <taxon>Symbiodinium</taxon>
    </lineage>
</organism>
<evidence type="ECO:0000256" key="3">
    <source>
        <dbReference type="ARBA" id="ARBA00022801"/>
    </source>
</evidence>
<dbReference type="PROSITE" id="PS50263">
    <property type="entry name" value="CN_HYDROLASE"/>
    <property type="match status" value="1"/>
</dbReference>
<keyword evidence="10" id="KW-1185">Reference proteome</keyword>
<reference evidence="9" key="1">
    <citation type="submission" date="2021-02" db="EMBL/GenBank/DDBJ databases">
        <authorList>
            <person name="Dougan E. K."/>
            <person name="Rhodes N."/>
            <person name="Thang M."/>
            <person name="Chan C."/>
        </authorList>
    </citation>
    <scope>NUCLEOTIDE SEQUENCE</scope>
</reference>
<dbReference type="InterPro" id="IPR029057">
    <property type="entry name" value="PRTase-like"/>
</dbReference>
<dbReference type="Pfam" id="PF00795">
    <property type="entry name" value="CN_hydrolase"/>
    <property type="match status" value="1"/>
</dbReference>
<dbReference type="EMBL" id="CAJNJA010011425">
    <property type="protein sequence ID" value="CAE7272328.1"/>
    <property type="molecule type" value="Genomic_DNA"/>
</dbReference>
<dbReference type="CDD" id="cd07572">
    <property type="entry name" value="nit"/>
    <property type="match status" value="1"/>
</dbReference>
<dbReference type="Pfam" id="PF00156">
    <property type="entry name" value="Pribosyltran"/>
    <property type="match status" value="1"/>
</dbReference>
<accession>A0A812MT30</accession>
<dbReference type="GO" id="GO:0016811">
    <property type="term" value="F:hydrolase activity, acting on carbon-nitrogen (but not peptide) bonds, in linear amides"/>
    <property type="evidence" value="ECO:0007669"/>
    <property type="project" value="InterPro"/>
</dbReference>
<keyword evidence="5" id="KW-1015">Disulfide bond</keyword>
<dbReference type="SUPFAM" id="SSF53271">
    <property type="entry name" value="PRTase-like"/>
    <property type="match status" value="1"/>
</dbReference>
<comment type="similarity">
    <text evidence="1">Belongs to the glutaredoxin family.</text>
</comment>
<dbReference type="AlphaFoldDB" id="A0A812MT30"/>
<evidence type="ECO:0000259" key="8">
    <source>
        <dbReference type="PROSITE" id="PS50263"/>
    </source>
</evidence>
<dbReference type="SUPFAM" id="SSF56317">
    <property type="entry name" value="Carbon-nitrogen hydrolase"/>
    <property type="match status" value="1"/>
</dbReference>
<dbReference type="InterPro" id="IPR045254">
    <property type="entry name" value="Nit1/2_C-N_Hydrolase"/>
</dbReference>
<dbReference type="InterPro" id="IPR011767">
    <property type="entry name" value="GLR_AS"/>
</dbReference>
<dbReference type="InterPro" id="IPR014025">
    <property type="entry name" value="Glutaredoxin_subgr"/>
</dbReference>
<dbReference type="GO" id="GO:0045454">
    <property type="term" value="P:cell redox homeostasis"/>
    <property type="evidence" value="ECO:0007669"/>
    <property type="project" value="InterPro"/>
</dbReference>
<dbReference type="OrthoDB" id="307416at2759"/>
<keyword evidence="3" id="KW-0378">Hydrolase</keyword>
<dbReference type="InterPro" id="IPR002109">
    <property type="entry name" value="Glutaredoxin"/>
</dbReference>
<dbReference type="PROSITE" id="PS01227">
    <property type="entry name" value="UPF0012"/>
    <property type="match status" value="1"/>
</dbReference>
<dbReference type="PROSITE" id="PS51354">
    <property type="entry name" value="GLUTAREDOXIN_2"/>
    <property type="match status" value="1"/>
</dbReference>
<dbReference type="InterPro" id="IPR001110">
    <property type="entry name" value="UPF0012_CS"/>
</dbReference>
<evidence type="ECO:0000256" key="6">
    <source>
        <dbReference type="ARBA" id="ARBA00023284"/>
    </source>
</evidence>
<evidence type="ECO:0000256" key="7">
    <source>
        <dbReference type="SAM" id="MobiDB-lite"/>
    </source>
</evidence>
<evidence type="ECO:0000256" key="4">
    <source>
        <dbReference type="ARBA" id="ARBA00022982"/>
    </source>
</evidence>
<dbReference type="InterPro" id="IPR003010">
    <property type="entry name" value="C-N_Hydrolase"/>
</dbReference>
<comment type="caution">
    <text evidence="9">The sequence shown here is derived from an EMBL/GenBank/DDBJ whole genome shotgun (WGS) entry which is preliminary data.</text>
</comment>
<dbReference type="Proteomes" id="UP000601435">
    <property type="component" value="Unassembled WGS sequence"/>
</dbReference>
<dbReference type="PANTHER" id="PTHR23088">
    <property type="entry name" value="NITRILASE-RELATED"/>
    <property type="match status" value="1"/>
</dbReference>
<proteinExistence type="inferred from homology"/>
<dbReference type="SUPFAM" id="SSF52833">
    <property type="entry name" value="Thioredoxin-like"/>
    <property type="match status" value="1"/>
</dbReference>
<name>A0A812MT30_9DINO</name>
<dbReference type="PRINTS" id="PR00160">
    <property type="entry name" value="GLUTAREDOXIN"/>
</dbReference>
<dbReference type="PROSITE" id="PS00195">
    <property type="entry name" value="GLUTAREDOXIN_1"/>
    <property type="match status" value="1"/>
</dbReference>
<dbReference type="Pfam" id="PF00462">
    <property type="entry name" value="Glutaredoxin"/>
    <property type="match status" value="1"/>
</dbReference>
<dbReference type="InterPro" id="IPR036526">
    <property type="entry name" value="C-N_Hydrolase_sf"/>
</dbReference>
<evidence type="ECO:0000313" key="10">
    <source>
        <dbReference type="Proteomes" id="UP000601435"/>
    </source>
</evidence>
<feature type="domain" description="CN hydrolase" evidence="8">
    <location>
        <begin position="311"/>
        <end position="560"/>
    </location>
</feature>
<dbReference type="Gene3D" id="3.40.50.2020">
    <property type="match status" value="1"/>
</dbReference>
<protein>
    <recommendedName>
        <fullName evidence="8">CN hydrolase domain-containing protein</fullName>
    </recommendedName>
</protein>
<evidence type="ECO:0000256" key="1">
    <source>
        <dbReference type="ARBA" id="ARBA00007787"/>
    </source>
</evidence>
<evidence type="ECO:0000256" key="2">
    <source>
        <dbReference type="ARBA" id="ARBA00022448"/>
    </source>
</evidence>
<keyword evidence="2" id="KW-0813">Transport</keyword>
<dbReference type="CDD" id="cd03418">
    <property type="entry name" value="GRX_GRXb_1_3_like"/>
    <property type="match status" value="1"/>
</dbReference>
<dbReference type="Gene3D" id="3.60.110.10">
    <property type="entry name" value="Carbon-nitrogen hydrolase"/>
    <property type="match status" value="1"/>
</dbReference>
<dbReference type="CDD" id="cd06223">
    <property type="entry name" value="PRTases_typeI"/>
    <property type="match status" value="1"/>
</dbReference>
<dbReference type="Gene3D" id="3.40.30.10">
    <property type="entry name" value="Glutaredoxin"/>
    <property type="match status" value="1"/>
</dbReference>
<sequence length="975" mass="103238">MTGLQPVDRPGQLSPAAWQAVDFIAPPLCACCGVPFEVELGPEALCGACAKAPPAYDRARAVMRYDEGARPLVLRFKHADRTEAAPAFARWMLRAGAAQFEACDLIVPVPLHRWRLFRRRYNQAALLALELGRLSGRPVVPDLLQRRRNTPSQGRLSRAQRALNVRGAFALAPRRAARVKGARVLLVDDVLTTGATLEACARVLRRAGAARVEVLVLARVVRPLQASQIGGPMAKIEVYSSLFCPFCFRAKKLLKQKDQEFEEIDVLAHPARKKEMIERAGGRTSVPQIFIDGHHVGGCDELYQLEAEGRLDPLLQGQPMTSGDALEANIAAASALIEQAADAGAAFVATPENCTLIAPKKARMLAAAQPEATHPAIPVFAELAARHGLWLLIGSLTVKLDAETCANRSLLFGPDGAIVARYDKIHMFDVEIPDGQSYRESATFRPGAEAVLASLPWGGLGMTVCYDLRFPALYRSLAQAGASFLSVPAAFTQFTGQAHWHVLLRARAIETGCFVIAPAQCGEHAGGRRTYGHSLIVAPWGEVLADGGETPGLVLAEIDPAKVAEARRMVPALTHDRAFALAPIRGFLDALGLSCRPGPVPADSFLPGVALQGGALLYDAQRLGSPGDLLHEAGHIALVPARFRARLDDDVDAVIAELLAGAAPGGLAPPAAAEREALAHTEVMAIAWSYAAARRLGTPLDCLFWPGTYRMPAGQTPDALVAQIEQGFFIGIQWLARFGYCAAPPPFGDPADPSPFPAMRLPPGGDALHAGGPRGGDLQVLVGEHAQPAVHGLQQLAGLQQEVGVARPAEGCVAGREGLVEQQPAGGHRRDQRRQQRAVQVVGHHDAGEAAAGQREGTPVLQVDLQPLQAGVRGQVGQSREVAVDRRDRLAAAEEQAGVTPAAAGQVEHPGGGGLVRRAARDQRREAADPGGGRRGPGRAGVVRRGLAVGGGGACCCGRVLWCGHGRGPPSPVAD</sequence>
<feature type="compositionally biased region" description="Basic and acidic residues" evidence="7">
    <location>
        <begin position="919"/>
        <end position="928"/>
    </location>
</feature>